<dbReference type="GO" id="GO:0008408">
    <property type="term" value="F:3'-5' exonuclease activity"/>
    <property type="evidence" value="ECO:0007669"/>
    <property type="project" value="TreeGrafter"/>
</dbReference>
<dbReference type="InterPro" id="IPR012337">
    <property type="entry name" value="RNaseH-like_sf"/>
</dbReference>
<dbReference type="PANTHER" id="PTHR30231:SF4">
    <property type="entry name" value="PROTEIN NEN2"/>
    <property type="match status" value="1"/>
</dbReference>
<reference evidence="7" key="1">
    <citation type="journal article" date="2021" name="PeerJ">
        <title>Extensive microbial diversity within the chicken gut microbiome revealed by metagenomics and culture.</title>
        <authorList>
            <person name="Gilroy R."/>
            <person name="Ravi A."/>
            <person name="Getino M."/>
            <person name="Pursley I."/>
            <person name="Horton D.L."/>
            <person name="Alikhan N.F."/>
            <person name="Baker D."/>
            <person name="Gharbi K."/>
            <person name="Hall N."/>
            <person name="Watson M."/>
            <person name="Adriaenssens E.M."/>
            <person name="Foster-Nyarko E."/>
            <person name="Jarju S."/>
            <person name="Secka A."/>
            <person name="Antonio M."/>
            <person name="Oren A."/>
            <person name="Chaudhuri R.R."/>
            <person name="La Ragione R."/>
            <person name="Hildebrand F."/>
            <person name="Pallen M.J."/>
        </authorList>
    </citation>
    <scope>NUCLEOTIDE SEQUENCE</scope>
    <source>
        <strain evidence="7">CHK124-7917</strain>
    </source>
</reference>
<evidence type="ECO:0000313" key="8">
    <source>
        <dbReference type="Proteomes" id="UP000697330"/>
    </source>
</evidence>
<keyword evidence="5" id="KW-0472">Membrane</keyword>
<name>A0A921KM24_9ACTN</name>
<evidence type="ECO:0000256" key="4">
    <source>
        <dbReference type="SAM" id="MobiDB-lite"/>
    </source>
</evidence>
<evidence type="ECO:0000256" key="2">
    <source>
        <dbReference type="ARBA" id="ARBA00022801"/>
    </source>
</evidence>
<dbReference type="CDD" id="cd06127">
    <property type="entry name" value="DEDDh"/>
    <property type="match status" value="1"/>
</dbReference>
<dbReference type="PANTHER" id="PTHR30231">
    <property type="entry name" value="DNA POLYMERASE III SUBUNIT EPSILON"/>
    <property type="match status" value="1"/>
</dbReference>
<dbReference type="RefSeq" id="WP_274959572.1">
    <property type="nucleotide sequence ID" value="NZ_DYWQ01000141.1"/>
</dbReference>
<evidence type="ECO:0000313" key="7">
    <source>
        <dbReference type="EMBL" id="HJF45924.1"/>
    </source>
</evidence>
<keyword evidence="3" id="KW-0269">Exonuclease</keyword>
<feature type="domain" description="Exonuclease" evidence="6">
    <location>
        <begin position="14"/>
        <end position="185"/>
    </location>
</feature>
<dbReference type="InterPro" id="IPR036397">
    <property type="entry name" value="RNaseH_sf"/>
</dbReference>
<protein>
    <recommendedName>
        <fullName evidence="6">Exonuclease domain-containing protein</fullName>
    </recommendedName>
</protein>
<accession>A0A921KM24</accession>
<feature type="compositionally biased region" description="Polar residues" evidence="4">
    <location>
        <begin position="233"/>
        <end position="242"/>
    </location>
</feature>
<reference evidence="7" key="2">
    <citation type="submission" date="2021-09" db="EMBL/GenBank/DDBJ databases">
        <authorList>
            <person name="Gilroy R."/>
        </authorList>
    </citation>
    <scope>NUCLEOTIDE SEQUENCE</scope>
    <source>
        <strain evidence="7">CHK124-7917</strain>
    </source>
</reference>
<evidence type="ECO:0000259" key="6">
    <source>
        <dbReference type="SMART" id="SM00479"/>
    </source>
</evidence>
<dbReference type="InterPro" id="IPR013520">
    <property type="entry name" value="Ribonucl_H"/>
</dbReference>
<evidence type="ECO:0000256" key="1">
    <source>
        <dbReference type="ARBA" id="ARBA00022722"/>
    </source>
</evidence>
<evidence type="ECO:0000256" key="5">
    <source>
        <dbReference type="SAM" id="Phobius"/>
    </source>
</evidence>
<gene>
    <name evidence="7" type="ORF">K8U72_09115</name>
</gene>
<feature type="compositionally biased region" description="Polar residues" evidence="4">
    <location>
        <begin position="251"/>
        <end position="262"/>
    </location>
</feature>
<organism evidence="7 8">
    <name type="scientific">Thermophilibacter provencensis</name>
    <dbReference type="NCBI Taxonomy" id="1852386"/>
    <lineage>
        <taxon>Bacteria</taxon>
        <taxon>Bacillati</taxon>
        <taxon>Actinomycetota</taxon>
        <taxon>Coriobacteriia</taxon>
        <taxon>Coriobacteriales</taxon>
        <taxon>Atopobiaceae</taxon>
        <taxon>Thermophilibacter</taxon>
    </lineage>
</organism>
<evidence type="ECO:0000256" key="3">
    <source>
        <dbReference type="ARBA" id="ARBA00022839"/>
    </source>
</evidence>
<dbReference type="Gene3D" id="3.30.420.10">
    <property type="entry name" value="Ribonuclease H-like superfamily/Ribonuclease H"/>
    <property type="match status" value="1"/>
</dbReference>
<keyword evidence="2" id="KW-0378">Hydrolase</keyword>
<comment type="caution">
    <text evidence="7">The sequence shown here is derived from an EMBL/GenBank/DDBJ whole genome shotgun (WGS) entry which is preliminary data.</text>
</comment>
<dbReference type="AlphaFoldDB" id="A0A921KM24"/>
<proteinExistence type="predicted"/>
<sequence length="311" mass="34494">MNRLEKLRAISPSDILIFDTETTGLNVGGSRRDEILSLAVMNLDGDVLFCDLLRPSERKKWPKAESINGISPSMVKDKKTIIERRSEIEPIFKSAKLYVAYNADFDLGFLRASGLDIPDRQTFDVMKEFAKIHGAWDGTHDEWSWCKLEDCAAFYGYRNFEAHDALNDVKATAHCFNSILDDFLFGEPRRRPKRVKDEFGDSYFEYGDEEFRSIVCSGYAAALSDTGKHTDYAPSSNEFQQQAKDEKDSADNQPARNHAVSDQRSTNKALVLIGSVCALVGLAITVLGAAIVGVPIAILGALLAVGARGRK</sequence>
<feature type="transmembrane region" description="Helical" evidence="5">
    <location>
        <begin position="272"/>
        <end position="305"/>
    </location>
</feature>
<dbReference type="Pfam" id="PF00929">
    <property type="entry name" value="RNase_T"/>
    <property type="match status" value="1"/>
</dbReference>
<feature type="region of interest" description="Disordered" evidence="4">
    <location>
        <begin position="231"/>
        <end position="262"/>
    </location>
</feature>
<dbReference type="EMBL" id="DYWQ01000141">
    <property type="protein sequence ID" value="HJF45924.1"/>
    <property type="molecule type" value="Genomic_DNA"/>
</dbReference>
<keyword evidence="1" id="KW-0540">Nuclease</keyword>
<keyword evidence="5" id="KW-1133">Transmembrane helix</keyword>
<dbReference type="SMART" id="SM00479">
    <property type="entry name" value="EXOIII"/>
    <property type="match status" value="1"/>
</dbReference>
<dbReference type="SUPFAM" id="SSF53098">
    <property type="entry name" value="Ribonuclease H-like"/>
    <property type="match status" value="1"/>
</dbReference>
<dbReference type="Proteomes" id="UP000697330">
    <property type="component" value="Unassembled WGS sequence"/>
</dbReference>
<keyword evidence="5" id="KW-0812">Transmembrane</keyword>
<dbReference type="GO" id="GO:0003676">
    <property type="term" value="F:nucleic acid binding"/>
    <property type="evidence" value="ECO:0007669"/>
    <property type="project" value="InterPro"/>
</dbReference>